<dbReference type="Pfam" id="PF13489">
    <property type="entry name" value="Methyltransf_23"/>
    <property type="match status" value="1"/>
</dbReference>
<gene>
    <name evidence="5 6" type="primary">ubiG</name>
    <name evidence="6" type="ORF">EPV75_06555</name>
</gene>
<evidence type="ECO:0000256" key="2">
    <source>
        <dbReference type="ARBA" id="ARBA00022679"/>
    </source>
</evidence>
<comment type="similarity">
    <text evidence="5">Belongs to the methyltransferase superfamily. UbiG/COQ3 family.</text>
</comment>
<evidence type="ECO:0000313" key="7">
    <source>
        <dbReference type="Proteomes" id="UP000285478"/>
    </source>
</evidence>
<dbReference type="Gene3D" id="3.40.50.150">
    <property type="entry name" value="Vaccinia Virus protein VP39"/>
    <property type="match status" value="1"/>
</dbReference>
<evidence type="ECO:0000256" key="1">
    <source>
        <dbReference type="ARBA" id="ARBA00022603"/>
    </source>
</evidence>
<dbReference type="PANTHER" id="PTHR43464">
    <property type="entry name" value="METHYLTRANSFERASE"/>
    <property type="match status" value="1"/>
</dbReference>
<dbReference type="NCBIfam" id="TIGR01983">
    <property type="entry name" value="UbiG"/>
    <property type="match status" value="1"/>
</dbReference>
<dbReference type="RefSeq" id="WP_128384860.1">
    <property type="nucleotide sequence ID" value="NZ_CP035033.1"/>
</dbReference>
<dbReference type="InterPro" id="IPR010233">
    <property type="entry name" value="UbiG_MeTrfase"/>
</dbReference>
<accession>A0A410H339</accession>
<dbReference type="InterPro" id="IPR029063">
    <property type="entry name" value="SAM-dependent_MTases_sf"/>
</dbReference>
<sequence length="239" mass="26235">MSTSKTPHINADQAELNNFNQLANTWWDESGEFGALHKINPFRLTFMEQFLPIEGHTILDIGCGGGILSEAMAKAGGQVTGIDLADEVLTVAKLHGLDSGVKVDYRLESAEDHADQHAGHYDIVTCMEMLEHVPQPAAIIEAAAKAVKPGGWVFFSTLNRNYKSYLLAIFAAEQLLDLVPKGTHTHEKFIQPSELDAMARQAGLLLKDGAGIEFNPLLKRYGLSEKLDVNYLMAYQKPA</sequence>
<comment type="pathway">
    <text evidence="5">Cofactor biosynthesis; ubiquinone biosynthesis.</text>
</comment>
<dbReference type="GO" id="GO:0032259">
    <property type="term" value="P:methylation"/>
    <property type="evidence" value="ECO:0007669"/>
    <property type="project" value="UniProtKB-KW"/>
</dbReference>
<dbReference type="EC" id="2.1.1.64" evidence="5"/>
<feature type="binding site" evidence="5">
    <location>
        <position position="83"/>
    </location>
    <ligand>
        <name>S-adenosyl-L-methionine</name>
        <dbReference type="ChEBI" id="CHEBI:59789"/>
    </ligand>
</feature>
<feature type="binding site" evidence="5">
    <location>
        <position position="43"/>
    </location>
    <ligand>
        <name>S-adenosyl-L-methionine</name>
        <dbReference type="ChEBI" id="CHEBI:59789"/>
    </ligand>
</feature>
<dbReference type="SUPFAM" id="SSF53335">
    <property type="entry name" value="S-adenosyl-L-methionine-dependent methyltransferases"/>
    <property type="match status" value="1"/>
</dbReference>
<dbReference type="AlphaFoldDB" id="A0A410H339"/>
<keyword evidence="1 5" id="KW-0489">Methyltransferase</keyword>
<comment type="catalytic activity">
    <reaction evidence="5">
        <text>a 3-(all-trans-polyprenyl)benzene-1,2-diol + S-adenosyl-L-methionine = a 2-methoxy-6-(all-trans-polyprenyl)phenol + S-adenosyl-L-homocysteine + H(+)</text>
        <dbReference type="Rhea" id="RHEA:31411"/>
        <dbReference type="Rhea" id="RHEA-COMP:9550"/>
        <dbReference type="Rhea" id="RHEA-COMP:9551"/>
        <dbReference type="ChEBI" id="CHEBI:15378"/>
        <dbReference type="ChEBI" id="CHEBI:57856"/>
        <dbReference type="ChEBI" id="CHEBI:59789"/>
        <dbReference type="ChEBI" id="CHEBI:62729"/>
        <dbReference type="ChEBI" id="CHEBI:62731"/>
        <dbReference type="EC" id="2.1.1.222"/>
    </reaction>
</comment>
<protein>
    <recommendedName>
        <fullName evidence="5">Ubiquinone biosynthesis O-methyltransferase</fullName>
    </recommendedName>
    <alternativeName>
        <fullName evidence="5">2-polyprenyl-6-hydroxyphenol methylase</fullName>
        <ecNumber evidence="5">2.1.1.222</ecNumber>
    </alternativeName>
    <alternativeName>
        <fullName evidence="5">3-demethylubiquinone 3-O-methyltransferase</fullName>
        <ecNumber evidence="5">2.1.1.64</ecNumber>
    </alternativeName>
</protein>
<dbReference type="EC" id="2.1.1.222" evidence="5"/>
<evidence type="ECO:0000256" key="5">
    <source>
        <dbReference type="HAMAP-Rule" id="MF_00472"/>
    </source>
</evidence>
<organism evidence="6 7">
    <name type="scientific">Hydrogenovibrio thermophilus</name>
    <dbReference type="NCBI Taxonomy" id="265883"/>
    <lineage>
        <taxon>Bacteria</taxon>
        <taxon>Pseudomonadati</taxon>
        <taxon>Pseudomonadota</taxon>
        <taxon>Gammaproteobacteria</taxon>
        <taxon>Thiotrichales</taxon>
        <taxon>Piscirickettsiaceae</taxon>
        <taxon>Hydrogenovibrio</taxon>
    </lineage>
</organism>
<comment type="function">
    <text evidence="5">O-methyltransferase that catalyzes the 2 O-methylation steps in the ubiquinone biosynthetic pathway.</text>
</comment>
<feature type="binding site" evidence="5">
    <location>
        <position position="127"/>
    </location>
    <ligand>
        <name>S-adenosyl-L-methionine</name>
        <dbReference type="ChEBI" id="CHEBI:59789"/>
    </ligand>
</feature>
<dbReference type="GO" id="GO:0102208">
    <property type="term" value="F:2-polyprenyl-6-hydroxyphenol methylase activity"/>
    <property type="evidence" value="ECO:0007669"/>
    <property type="project" value="UniProtKB-EC"/>
</dbReference>
<keyword evidence="3 5" id="KW-0831">Ubiquinone biosynthesis</keyword>
<evidence type="ECO:0000313" key="6">
    <source>
        <dbReference type="EMBL" id="QAB15348.1"/>
    </source>
</evidence>
<dbReference type="GO" id="GO:0010420">
    <property type="term" value="F:polyprenyldihydroxybenzoate methyltransferase activity"/>
    <property type="evidence" value="ECO:0007669"/>
    <property type="project" value="InterPro"/>
</dbReference>
<dbReference type="HAMAP" id="MF_00472">
    <property type="entry name" value="UbiG"/>
    <property type="match status" value="1"/>
</dbReference>
<evidence type="ECO:0000256" key="4">
    <source>
        <dbReference type="ARBA" id="ARBA00022691"/>
    </source>
</evidence>
<dbReference type="CDD" id="cd02440">
    <property type="entry name" value="AdoMet_MTases"/>
    <property type="match status" value="1"/>
</dbReference>
<dbReference type="PANTHER" id="PTHR43464:SF19">
    <property type="entry name" value="UBIQUINONE BIOSYNTHESIS O-METHYLTRANSFERASE, MITOCHONDRIAL"/>
    <property type="match status" value="1"/>
</dbReference>
<evidence type="ECO:0000256" key="3">
    <source>
        <dbReference type="ARBA" id="ARBA00022688"/>
    </source>
</evidence>
<dbReference type="EMBL" id="CP035033">
    <property type="protein sequence ID" value="QAB15348.1"/>
    <property type="molecule type" value="Genomic_DNA"/>
</dbReference>
<dbReference type="KEGG" id="htr:EPV75_06555"/>
<reference evidence="6 7" key="1">
    <citation type="journal article" date="2018" name="Environ. Microbiol.">
        <title>Genomes of ubiquitous marine and hypersaline Hydrogenovibrio, Thiomicrorhabdus and Thiomicrospira spp. encode a diversity of mechanisms to sustain chemolithoautotrophy in heterogeneous environments.</title>
        <authorList>
            <person name="Scott K.M."/>
            <person name="Williams J."/>
            <person name="Porter C.M.B."/>
            <person name="Russel S."/>
            <person name="Harmer T.L."/>
            <person name="Paul J.H."/>
            <person name="Antonen K.M."/>
            <person name="Bridges M.K."/>
            <person name="Camper G.J."/>
            <person name="Campla C.K."/>
            <person name="Casella L.G."/>
            <person name="Chase E."/>
            <person name="Conrad J.W."/>
            <person name="Cruz M.C."/>
            <person name="Dunlap D.S."/>
            <person name="Duran L."/>
            <person name="Fahsbender E.M."/>
            <person name="Goldsmith D.B."/>
            <person name="Keeley R.F."/>
            <person name="Kondoff M.R."/>
            <person name="Kussy B.I."/>
            <person name="Lane M.K."/>
            <person name="Lawler S."/>
            <person name="Leigh B.A."/>
            <person name="Lewis C."/>
            <person name="Lostal L.M."/>
            <person name="Marking D."/>
            <person name="Mancera P.A."/>
            <person name="McClenthan E.C."/>
            <person name="McIntyre E.A."/>
            <person name="Mine J.A."/>
            <person name="Modi S."/>
            <person name="Moore B.D."/>
            <person name="Morgan W.A."/>
            <person name="Nelson K.M."/>
            <person name="Nguyen K.N."/>
            <person name="Ogburn N."/>
            <person name="Parrino D.G."/>
            <person name="Pedapudi A.D."/>
            <person name="Pelham R.P."/>
            <person name="Preece A.M."/>
            <person name="Rampersad E.A."/>
            <person name="Richardson J.C."/>
            <person name="Rodgers C.M."/>
            <person name="Schaffer B.L."/>
            <person name="Sheridan N.E."/>
            <person name="Solone M.R."/>
            <person name="Staley Z.R."/>
            <person name="Tabuchi M."/>
            <person name="Waide R.J."/>
            <person name="Wanjugi P.W."/>
            <person name="Young S."/>
            <person name="Clum A."/>
            <person name="Daum C."/>
            <person name="Huntemann M."/>
            <person name="Ivanova N."/>
            <person name="Kyrpides N."/>
            <person name="Mikhailova N."/>
            <person name="Palaniappan K."/>
            <person name="Pillay M."/>
            <person name="Reddy T.B.K."/>
            <person name="Shapiro N."/>
            <person name="Stamatis D."/>
            <person name="Varghese N."/>
            <person name="Woyke T."/>
            <person name="Boden R."/>
            <person name="Freyermuth S.K."/>
            <person name="Kerfeld C.A."/>
        </authorList>
    </citation>
    <scope>NUCLEOTIDE SEQUENCE [LARGE SCALE GENOMIC DNA]</scope>
    <source>
        <strain evidence="6 7">JR-2</strain>
    </source>
</reference>
<name>A0A410H339_9GAMM</name>
<keyword evidence="4 5" id="KW-0949">S-adenosyl-L-methionine</keyword>
<proteinExistence type="inferred from homology"/>
<comment type="catalytic activity">
    <reaction evidence="5">
        <text>a 3-demethylubiquinol + S-adenosyl-L-methionine = a ubiquinol + S-adenosyl-L-homocysteine + H(+)</text>
        <dbReference type="Rhea" id="RHEA:44380"/>
        <dbReference type="Rhea" id="RHEA-COMP:9566"/>
        <dbReference type="Rhea" id="RHEA-COMP:10914"/>
        <dbReference type="ChEBI" id="CHEBI:15378"/>
        <dbReference type="ChEBI" id="CHEBI:17976"/>
        <dbReference type="ChEBI" id="CHEBI:57856"/>
        <dbReference type="ChEBI" id="CHEBI:59789"/>
        <dbReference type="ChEBI" id="CHEBI:84422"/>
        <dbReference type="EC" id="2.1.1.64"/>
    </reaction>
</comment>
<keyword evidence="2 5" id="KW-0808">Transferase</keyword>
<keyword evidence="7" id="KW-1185">Reference proteome</keyword>
<dbReference type="UniPathway" id="UPA00232"/>
<dbReference type="GO" id="GO:0061542">
    <property type="term" value="F:3-demethylubiquinol 3-O-methyltransferase activity"/>
    <property type="evidence" value="ECO:0007669"/>
    <property type="project" value="UniProtKB-UniRule"/>
</dbReference>
<dbReference type="Proteomes" id="UP000285478">
    <property type="component" value="Chromosome"/>
</dbReference>
<feature type="binding site" evidence="5">
    <location>
        <position position="62"/>
    </location>
    <ligand>
        <name>S-adenosyl-L-methionine</name>
        <dbReference type="ChEBI" id="CHEBI:59789"/>
    </ligand>
</feature>